<dbReference type="RefSeq" id="XP_070868360.1">
    <property type="nucleotide sequence ID" value="XM_071008022.1"/>
</dbReference>
<dbReference type="PROSITE" id="PS51502">
    <property type="entry name" value="S_R_A_B_BARREL"/>
    <property type="match status" value="1"/>
</dbReference>
<dbReference type="Proteomes" id="UP001600064">
    <property type="component" value="Unassembled WGS sequence"/>
</dbReference>
<feature type="domain" description="Stress-response A/B barrel" evidence="1">
    <location>
        <begin position="82"/>
        <end position="181"/>
    </location>
</feature>
<dbReference type="InterPro" id="IPR011008">
    <property type="entry name" value="Dimeric_a/b-barrel"/>
</dbReference>
<sequence>MKQLLSLLGTEREVRCLLGQVPRYISWSKETLSEHLSFLFVVCVAHPSRSPPRYQPPIVPNPAAATRASLEDKTAMAARETIHRVTLFKIPDLEGRQTLIAAYKTLSESHIKACDGKPYILAASAGEILDDARSAGYTALGHTVFASQEDMEYFDKECPAHTALKEKVAPLVTERPLVVNEKRSA</sequence>
<evidence type="ECO:0000313" key="2">
    <source>
        <dbReference type="EMBL" id="KAL2269636.1"/>
    </source>
</evidence>
<gene>
    <name evidence="2" type="ORF">VTJ83DRAFT_1820</name>
</gene>
<dbReference type="EMBL" id="JAZGUE010000002">
    <property type="protein sequence ID" value="KAL2269636.1"/>
    <property type="molecule type" value="Genomic_DNA"/>
</dbReference>
<evidence type="ECO:0000313" key="3">
    <source>
        <dbReference type="Proteomes" id="UP001600064"/>
    </source>
</evidence>
<accession>A0ABR4DH85</accession>
<evidence type="ECO:0000259" key="1">
    <source>
        <dbReference type="PROSITE" id="PS51502"/>
    </source>
</evidence>
<dbReference type="GeneID" id="98122666"/>
<dbReference type="SUPFAM" id="SSF54909">
    <property type="entry name" value="Dimeric alpha+beta barrel"/>
    <property type="match status" value="1"/>
</dbReference>
<dbReference type="InterPro" id="IPR013097">
    <property type="entry name" value="Dabb"/>
</dbReference>
<dbReference type="Pfam" id="PF07876">
    <property type="entry name" value="Dabb"/>
    <property type="match status" value="1"/>
</dbReference>
<organism evidence="2 3">
    <name type="scientific">Remersonia thermophila</name>
    <dbReference type="NCBI Taxonomy" id="72144"/>
    <lineage>
        <taxon>Eukaryota</taxon>
        <taxon>Fungi</taxon>
        <taxon>Dikarya</taxon>
        <taxon>Ascomycota</taxon>
        <taxon>Pezizomycotina</taxon>
        <taxon>Sordariomycetes</taxon>
        <taxon>Sordariomycetidae</taxon>
        <taxon>Sordariales</taxon>
        <taxon>Sordariales incertae sedis</taxon>
        <taxon>Remersonia</taxon>
    </lineage>
</organism>
<comment type="caution">
    <text evidence="2">The sequence shown here is derived from an EMBL/GenBank/DDBJ whole genome shotgun (WGS) entry which is preliminary data.</text>
</comment>
<name>A0ABR4DH85_9PEZI</name>
<proteinExistence type="predicted"/>
<protein>
    <recommendedName>
        <fullName evidence="1">Stress-response A/B barrel domain-containing protein</fullName>
    </recommendedName>
</protein>
<keyword evidence="3" id="KW-1185">Reference proteome</keyword>
<dbReference type="SMART" id="SM00886">
    <property type="entry name" value="Dabb"/>
    <property type="match status" value="1"/>
</dbReference>
<dbReference type="Gene3D" id="3.30.70.100">
    <property type="match status" value="1"/>
</dbReference>
<reference evidence="2 3" key="1">
    <citation type="journal article" date="2024" name="Commun. Biol.">
        <title>Comparative genomic analysis of thermophilic fungi reveals convergent evolutionary adaptations and gene losses.</title>
        <authorList>
            <person name="Steindorff A.S."/>
            <person name="Aguilar-Pontes M.V."/>
            <person name="Robinson A.J."/>
            <person name="Andreopoulos B."/>
            <person name="LaButti K."/>
            <person name="Kuo A."/>
            <person name="Mondo S."/>
            <person name="Riley R."/>
            <person name="Otillar R."/>
            <person name="Haridas S."/>
            <person name="Lipzen A."/>
            <person name="Grimwood J."/>
            <person name="Schmutz J."/>
            <person name="Clum A."/>
            <person name="Reid I.D."/>
            <person name="Moisan M.C."/>
            <person name="Butler G."/>
            <person name="Nguyen T.T.M."/>
            <person name="Dewar K."/>
            <person name="Conant G."/>
            <person name="Drula E."/>
            <person name="Henrissat B."/>
            <person name="Hansel C."/>
            <person name="Singer S."/>
            <person name="Hutchinson M.I."/>
            <person name="de Vries R.P."/>
            <person name="Natvig D.O."/>
            <person name="Powell A.J."/>
            <person name="Tsang A."/>
            <person name="Grigoriev I.V."/>
        </authorList>
    </citation>
    <scope>NUCLEOTIDE SEQUENCE [LARGE SCALE GENOMIC DNA]</scope>
    <source>
        <strain evidence="2 3">ATCC 22073</strain>
    </source>
</reference>